<dbReference type="SUPFAM" id="SSF50978">
    <property type="entry name" value="WD40 repeat-like"/>
    <property type="match status" value="1"/>
</dbReference>
<comment type="caution">
    <text evidence="4">The sequence shown here is derived from an EMBL/GenBank/DDBJ whole genome shotgun (WGS) entry which is preliminary data.</text>
</comment>
<dbReference type="Proteomes" id="UP000828251">
    <property type="component" value="Unassembled WGS sequence"/>
</dbReference>
<keyword evidence="3" id="KW-0677">Repeat</keyword>
<dbReference type="AlphaFoldDB" id="A0A9D4ACK8"/>
<reference evidence="4 5" key="1">
    <citation type="journal article" date="2021" name="Plant Biotechnol. J.">
        <title>Multi-omics assisted identification of the key and species-specific regulatory components of drought-tolerant mechanisms in Gossypium stocksii.</title>
        <authorList>
            <person name="Yu D."/>
            <person name="Ke L."/>
            <person name="Zhang D."/>
            <person name="Wu Y."/>
            <person name="Sun Y."/>
            <person name="Mei J."/>
            <person name="Sun J."/>
            <person name="Sun Y."/>
        </authorList>
    </citation>
    <scope>NUCLEOTIDE SEQUENCE [LARGE SCALE GENOMIC DNA]</scope>
    <source>
        <strain evidence="5">cv. E1</strain>
        <tissue evidence="4">Leaf</tissue>
    </source>
</reference>
<dbReference type="Pfam" id="PF24796">
    <property type="entry name" value="WDR55"/>
    <property type="match status" value="1"/>
</dbReference>
<dbReference type="PANTHER" id="PTHR44019">
    <property type="entry name" value="WD REPEAT-CONTAINING PROTEIN 55"/>
    <property type="match status" value="1"/>
</dbReference>
<sequence>MGASLGEIPFDIDFHPSKELVAVSLITGDLHLYKYNTDDSSLQRCLDLHAHAESCRIVRFINGGQAVATGSKDCSILATDVETGSVIARLENAHDYVLTAFWSTFYLLIFFNWLLKHYFIWTCRNAINSLINRTESTVATGDDEGCIKVWDTQQRSCPGSINAHEDYSSDMNFVSDSMKLLTTSADGTLSVCNLRTYKVQTRSEISEDELSSVVVMKNGRKVICGSQGGTLLLYSWGFFKDCSDRFVDLSPNSVEAMSKLDEDRLITGSENGLISLVGILPNRIIQPIAEHSEYPVEGLAFSHDRRFLGSISHDQMLKDTATKADVEGKPNKNMTCSGVFGKSVAKELVLWEVMFFNCVYEKVPLKTEASTLHFNHSAVVMPNSRQQQRGRTMLDLMKNSFCVLPISKKRDSELVERWPAMQ</sequence>
<comment type="similarity">
    <text evidence="1">Belongs to the WD repeat WDR55 family.</text>
</comment>
<protein>
    <submittedName>
        <fullName evidence="4">Uncharacterized protein</fullName>
    </submittedName>
</protein>
<dbReference type="OrthoDB" id="2288928at2759"/>
<proteinExistence type="inferred from homology"/>
<keyword evidence="5" id="KW-1185">Reference proteome</keyword>
<dbReference type="Gene3D" id="2.130.10.10">
    <property type="entry name" value="YVTN repeat-like/Quinoprotein amine dehydrogenase"/>
    <property type="match status" value="2"/>
</dbReference>
<evidence type="ECO:0000256" key="1">
    <source>
        <dbReference type="ARBA" id="ARBA00007625"/>
    </source>
</evidence>
<organism evidence="4 5">
    <name type="scientific">Gossypium stocksii</name>
    <dbReference type="NCBI Taxonomy" id="47602"/>
    <lineage>
        <taxon>Eukaryota</taxon>
        <taxon>Viridiplantae</taxon>
        <taxon>Streptophyta</taxon>
        <taxon>Embryophyta</taxon>
        <taxon>Tracheophyta</taxon>
        <taxon>Spermatophyta</taxon>
        <taxon>Magnoliopsida</taxon>
        <taxon>eudicotyledons</taxon>
        <taxon>Gunneridae</taxon>
        <taxon>Pentapetalae</taxon>
        <taxon>rosids</taxon>
        <taxon>malvids</taxon>
        <taxon>Malvales</taxon>
        <taxon>Malvaceae</taxon>
        <taxon>Malvoideae</taxon>
        <taxon>Gossypium</taxon>
    </lineage>
</organism>
<name>A0A9D4ACK8_9ROSI</name>
<dbReference type="EMBL" id="JAIQCV010000004">
    <property type="protein sequence ID" value="KAH1106635.1"/>
    <property type="molecule type" value="Genomic_DNA"/>
</dbReference>
<dbReference type="InterPro" id="IPR001680">
    <property type="entry name" value="WD40_rpt"/>
</dbReference>
<dbReference type="InterPro" id="IPR036322">
    <property type="entry name" value="WD40_repeat_dom_sf"/>
</dbReference>
<dbReference type="SMART" id="SM00320">
    <property type="entry name" value="WD40"/>
    <property type="match status" value="5"/>
</dbReference>
<dbReference type="InterPro" id="IPR050505">
    <property type="entry name" value="WDR55/POC1"/>
</dbReference>
<evidence type="ECO:0000256" key="2">
    <source>
        <dbReference type="ARBA" id="ARBA00022574"/>
    </source>
</evidence>
<accession>A0A9D4ACK8</accession>
<evidence type="ECO:0000313" key="4">
    <source>
        <dbReference type="EMBL" id="KAH1106635.1"/>
    </source>
</evidence>
<gene>
    <name evidence="4" type="ORF">J1N35_010403</name>
</gene>
<dbReference type="PANTHER" id="PTHR44019:SF20">
    <property type="entry name" value="WD REPEAT-CONTAINING PROTEIN 55"/>
    <property type="match status" value="1"/>
</dbReference>
<keyword evidence="2" id="KW-0853">WD repeat</keyword>
<evidence type="ECO:0000313" key="5">
    <source>
        <dbReference type="Proteomes" id="UP000828251"/>
    </source>
</evidence>
<evidence type="ECO:0000256" key="3">
    <source>
        <dbReference type="ARBA" id="ARBA00022737"/>
    </source>
</evidence>
<dbReference type="InterPro" id="IPR015943">
    <property type="entry name" value="WD40/YVTN_repeat-like_dom_sf"/>
</dbReference>